<name>A0ACB9YSZ0_9PEZI</name>
<sequence>MPSKTEDVATGPAADAATGSAGASADRSVGDAINIATRSVHTKLNKLIIMRLRLALPPQADDASNYVQGLLHIAPIYDAFESLWQDILDAAPVDKPREPADDKSEDSSDSDASQGPTACSRIHLLLFHLRLEKMARADALRQDLAALTGWSDAVLTEQLGEIVSESPGLAAFVRHIKKSVAERPHVLLAYAWVLYMALFSGGRFIRASLERVDPASSFWTPLAGAGSSEASEPAQQQGGPNMAVKVLGPWLASQVGLGGAGGKAADAKQQNDQAAGRPQQHQQQLRRRQQQQQNQDPTQHPLAFFRFDTPTDGEDLKQTFKARLAESTAEGSAGNLLSTKEREDVVAEAQLVFDAMIRAVGELDEVCGTAEEEGGAAAARALSLRSRDSVVVEKEKRRRLAALIAATPAGREAAARGGGKTTGGAGGATEAEKETKGESGSSKGAVRFS</sequence>
<gene>
    <name evidence="1" type="ORF">F4820DRAFT_35991</name>
</gene>
<evidence type="ECO:0000313" key="2">
    <source>
        <dbReference type="Proteomes" id="UP001497700"/>
    </source>
</evidence>
<accession>A0ACB9YSZ0</accession>
<proteinExistence type="predicted"/>
<dbReference type="EMBL" id="MU393533">
    <property type="protein sequence ID" value="KAI4862125.1"/>
    <property type="molecule type" value="Genomic_DNA"/>
</dbReference>
<reference evidence="1 2" key="1">
    <citation type="journal article" date="2022" name="New Phytol.">
        <title>Ecological generalism drives hyperdiversity of secondary metabolite gene clusters in xylarialean endophytes.</title>
        <authorList>
            <person name="Franco M.E.E."/>
            <person name="Wisecaver J.H."/>
            <person name="Arnold A.E."/>
            <person name="Ju Y.M."/>
            <person name="Slot J.C."/>
            <person name="Ahrendt S."/>
            <person name="Moore L.P."/>
            <person name="Eastman K.E."/>
            <person name="Scott K."/>
            <person name="Konkel Z."/>
            <person name="Mondo S.J."/>
            <person name="Kuo A."/>
            <person name="Hayes R.D."/>
            <person name="Haridas S."/>
            <person name="Andreopoulos B."/>
            <person name="Riley R."/>
            <person name="LaButti K."/>
            <person name="Pangilinan J."/>
            <person name="Lipzen A."/>
            <person name="Amirebrahimi M."/>
            <person name="Yan J."/>
            <person name="Adam C."/>
            <person name="Keymanesh K."/>
            <person name="Ng V."/>
            <person name="Louie K."/>
            <person name="Northen T."/>
            <person name="Drula E."/>
            <person name="Henrissat B."/>
            <person name="Hsieh H.M."/>
            <person name="Youens-Clark K."/>
            <person name="Lutzoni F."/>
            <person name="Miadlikowska J."/>
            <person name="Eastwood D.C."/>
            <person name="Hamelin R.C."/>
            <person name="Grigoriev I.V."/>
            <person name="U'Ren J.M."/>
        </authorList>
    </citation>
    <scope>NUCLEOTIDE SEQUENCE [LARGE SCALE GENOMIC DNA]</scope>
    <source>
        <strain evidence="1 2">CBS 119005</strain>
    </source>
</reference>
<keyword evidence="2" id="KW-1185">Reference proteome</keyword>
<dbReference type="Proteomes" id="UP001497700">
    <property type="component" value="Unassembled WGS sequence"/>
</dbReference>
<evidence type="ECO:0000313" key="1">
    <source>
        <dbReference type="EMBL" id="KAI4862125.1"/>
    </source>
</evidence>
<comment type="caution">
    <text evidence="1">The sequence shown here is derived from an EMBL/GenBank/DDBJ whole genome shotgun (WGS) entry which is preliminary data.</text>
</comment>
<organism evidence="1 2">
    <name type="scientific">Hypoxylon rubiginosum</name>
    <dbReference type="NCBI Taxonomy" id="110542"/>
    <lineage>
        <taxon>Eukaryota</taxon>
        <taxon>Fungi</taxon>
        <taxon>Dikarya</taxon>
        <taxon>Ascomycota</taxon>
        <taxon>Pezizomycotina</taxon>
        <taxon>Sordariomycetes</taxon>
        <taxon>Xylariomycetidae</taxon>
        <taxon>Xylariales</taxon>
        <taxon>Hypoxylaceae</taxon>
        <taxon>Hypoxylon</taxon>
    </lineage>
</organism>
<protein>
    <submittedName>
        <fullName evidence="1">Uncharacterized protein</fullName>
    </submittedName>
</protein>